<dbReference type="CDD" id="cd19481">
    <property type="entry name" value="RecA-like_protease"/>
    <property type="match status" value="1"/>
</dbReference>
<accession>B1Y5L7</accession>
<dbReference type="GO" id="GO:0005524">
    <property type="term" value="F:ATP binding"/>
    <property type="evidence" value="ECO:0007669"/>
    <property type="project" value="UniProtKB-KW"/>
</dbReference>
<dbReference type="Gene3D" id="3.40.50.300">
    <property type="entry name" value="P-loop containing nucleotide triphosphate hydrolases"/>
    <property type="match status" value="1"/>
</dbReference>
<keyword evidence="1" id="KW-0547">Nucleotide-binding</keyword>
<dbReference type="SMART" id="SM00382">
    <property type="entry name" value="AAA"/>
    <property type="match status" value="1"/>
</dbReference>
<dbReference type="AlphaFoldDB" id="B1Y5L7"/>
<organism evidence="4 5">
    <name type="scientific">Leptothrix cholodnii (strain ATCC 51168 / LMG 8142 / SP-6)</name>
    <name type="common">Leptothrix discophora (strain SP-6)</name>
    <dbReference type="NCBI Taxonomy" id="395495"/>
    <lineage>
        <taxon>Bacteria</taxon>
        <taxon>Pseudomonadati</taxon>
        <taxon>Pseudomonadota</taxon>
        <taxon>Betaproteobacteria</taxon>
        <taxon>Burkholderiales</taxon>
        <taxon>Sphaerotilaceae</taxon>
        <taxon>Leptothrix</taxon>
    </lineage>
</organism>
<dbReference type="KEGG" id="lch:Lcho_2464"/>
<dbReference type="EMBL" id="CP001013">
    <property type="protein sequence ID" value="ACB34729.1"/>
    <property type="molecule type" value="Genomic_DNA"/>
</dbReference>
<keyword evidence="2" id="KW-0067">ATP-binding</keyword>
<feature type="domain" description="AAA+ ATPase" evidence="3">
    <location>
        <begin position="356"/>
        <end position="492"/>
    </location>
</feature>
<dbReference type="PANTHER" id="PTHR23077:SF171">
    <property type="entry name" value="NUCLEAR VALOSIN-CONTAINING PROTEIN-LIKE"/>
    <property type="match status" value="1"/>
</dbReference>
<dbReference type="InterPro" id="IPR003959">
    <property type="entry name" value="ATPase_AAA_core"/>
</dbReference>
<name>B1Y5L7_LEPCP</name>
<dbReference type="Proteomes" id="UP000001693">
    <property type="component" value="Chromosome"/>
</dbReference>
<reference evidence="4 5" key="1">
    <citation type="submission" date="2008-03" db="EMBL/GenBank/DDBJ databases">
        <title>Complete sequence of Leptothrix cholodnii SP-6.</title>
        <authorList>
            <consortium name="US DOE Joint Genome Institute"/>
            <person name="Copeland A."/>
            <person name="Lucas S."/>
            <person name="Lapidus A."/>
            <person name="Glavina del Rio T."/>
            <person name="Dalin E."/>
            <person name="Tice H."/>
            <person name="Bruce D."/>
            <person name="Goodwin L."/>
            <person name="Pitluck S."/>
            <person name="Chertkov O."/>
            <person name="Brettin T."/>
            <person name="Detter J.C."/>
            <person name="Han C."/>
            <person name="Kuske C.R."/>
            <person name="Schmutz J."/>
            <person name="Larimer F."/>
            <person name="Land M."/>
            <person name="Hauser L."/>
            <person name="Kyrpides N."/>
            <person name="Lykidis A."/>
            <person name="Emerson D."/>
            <person name="Richardson P."/>
        </authorList>
    </citation>
    <scope>NUCLEOTIDE SEQUENCE [LARGE SCALE GENOMIC DNA]</scope>
    <source>
        <strain evidence="5">ATCC 51168 / LMG 8142 / SP-6</strain>
    </source>
</reference>
<keyword evidence="5" id="KW-1185">Reference proteome</keyword>
<sequence>MSSPAHTALAAGTRTALPRWAETLRQKYLAGEASTFVLYRNVFDNFLVGEVLHDLQSFLVGELFKDTKQQVCEISLERGIRVLGGKADGALAMPDVDADSGALLASLHVLEAQMRGGRSTAVLVPYADALLPAGDPSFMAHADRQLYLAFHRWSLDPALTRGDNITILISESLNAINPGLLSNPKVAAIEIPMPDLAQRRRVIAHLAPKLSEAQLTLFSDRTGGLRTVQLASIMASSGGHGMSEPQRRALILQLLQGTPDAEARATTLAAITAGMTPAEVTRLIEPGRALPEGDANAEVLKVIHTRKREMIEKECAGLIEFIEPRHGLEAVGGHEHIKHELLAIARNLKAGDTALTPMGLLAVGPMGSGKTFVIKAFLKEAGLSAVALKNFRSKWVGSTEANLERVLATVKAMGPIAVIIDEGDRSFGSGGGEDSDGGTSSRVIARLKEFMAETENRGQVLFVMMTNRPDKLDSDIKRPGRLDRKIPFFYCESAPERAQVLNAVLSRYGETCAATPEEMLTLCDTLIGYSNADLEALALLAVELARNQGRALDAQVLAAAAEDFMPPQERDMIEFMELLAVSETSRRSMLPQRFRDMALADIQDKLIQARRRALTR</sequence>
<dbReference type="GO" id="GO:0016887">
    <property type="term" value="F:ATP hydrolysis activity"/>
    <property type="evidence" value="ECO:0007669"/>
    <property type="project" value="InterPro"/>
</dbReference>
<dbReference type="SUPFAM" id="SSF52540">
    <property type="entry name" value="P-loop containing nucleoside triphosphate hydrolases"/>
    <property type="match status" value="1"/>
</dbReference>
<gene>
    <name evidence="4" type="ordered locus">Lcho_2464</name>
</gene>
<dbReference type="STRING" id="395495.Lcho_2464"/>
<dbReference type="RefSeq" id="WP_012347485.1">
    <property type="nucleotide sequence ID" value="NC_010524.1"/>
</dbReference>
<dbReference type="InterPro" id="IPR027417">
    <property type="entry name" value="P-loop_NTPase"/>
</dbReference>
<dbReference type="HOGENOM" id="CLU_437284_0_0_4"/>
<dbReference type="eggNOG" id="COG0464">
    <property type="taxonomic scope" value="Bacteria"/>
</dbReference>
<evidence type="ECO:0000313" key="5">
    <source>
        <dbReference type="Proteomes" id="UP000001693"/>
    </source>
</evidence>
<protein>
    <submittedName>
        <fullName evidence="4">AAA ATPase central domain protein</fullName>
    </submittedName>
</protein>
<evidence type="ECO:0000313" key="4">
    <source>
        <dbReference type="EMBL" id="ACB34729.1"/>
    </source>
</evidence>
<dbReference type="InterPro" id="IPR003593">
    <property type="entry name" value="AAA+_ATPase"/>
</dbReference>
<dbReference type="PANTHER" id="PTHR23077">
    <property type="entry name" value="AAA-FAMILY ATPASE"/>
    <property type="match status" value="1"/>
</dbReference>
<dbReference type="OrthoDB" id="9809379at2"/>
<dbReference type="InterPro" id="IPR050168">
    <property type="entry name" value="AAA_ATPase_domain"/>
</dbReference>
<evidence type="ECO:0000259" key="3">
    <source>
        <dbReference type="SMART" id="SM00382"/>
    </source>
</evidence>
<proteinExistence type="predicted"/>
<dbReference type="Pfam" id="PF00004">
    <property type="entry name" value="AAA"/>
    <property type="match status" value="1"/>
</dbReference>
<evidence type="ECO:0000256" key="2">
    <source>
        <dbReference type="ARBA" id="ARBA00022840"/>
    </source>
</evidence>
<evidence type="ECO:0000256" key="1">
    <source>
        <dbReference type="ARBA" id="ARBA00022741"/>
    </source>
</evidence>